<proteinExistence type="predicted"/>
<dbReference type="InterPro" id="IPR043854">
    <property type="entry name" value="DUF5816"/>
</dbReference>
<dbReference type="InterPro" id="IPR050832">
    <property type="entry name" value="Bact_Acetyltransf"/>
</dbReference>
<dbReference type="Pfam" id="PF00583">
    <property type="entry name" value="Acetyltransf_1"/>
    <property type="match status" value="1"/>
</dbReference>
<dbReference type="InterPro" id="IPR016181">
    <property type="entry name" value="Acyl_CoA_acyltransferase"/>
</dbReference>
<dbReference type="KEGG" id="hdo:MUK72_08145"/>
<protein>
    <submittedName>
        <fullName evidence="5">GNAT family N-acetyltransferase</fullName>
        <ecNumber evidence="5">2.3.1.-</ecNumber>
    </submittedName>
</protein>
<dbReference type="Pfam" id="PF19133">
    <property type="entry name" value="DUF5816"/>
    <property type="match status" value="1"/>
</dbReference>
<evidence type="ECO:0000313" key="6">
    <source>
        <dbReference type="Proteomes" id="UP000830542"/>
    </source>
</evidence>
<dbReference type="EMBL" id="CP095005">
    <property type="protein sequence ID" value="UOO93942.1"/>
    <property type="molecule type" value="Genomic_DNA"/>
</dbReference>
<accession>A0AAX3ALS1</accession>
<dbReference type="Proteomes" id="UP001500962">
    <property type="component" value="Unassembled WGS sequence"/>
</dbReference>
<dbReference type="PANTHER" id="PTHR43877">
    <property type="entry name" value="AMINOALKYLPHOSPHONATE N-ACETYLTRANSFERASE-RELATED-RELATED"/>
    <property type="match status" value="1"/>
</dbReference>
<dbReference type="GO" id="GO:0016747">
    <property type="term" value="F:acyltransferase activity, transferring groups other than amino-acyl groups"/>
    <property type="evidence" value="ECO:0007669"/>
    <property type="project" value="InterPro"/>
</dbReference>
<feature type="domain" description="N-acetyltransferase" evidence="3">
    <location>
        <begin position="1"/>
        <end position="159"/>
    </location>
</feature>
<reference evidence="4" key="3">
    <citation type="submission" date="2023-12" db="EMBL/GenBank/DDBJ databases">
        <authorList>
            <person name="Sun Q."/>
            <person name="Inoue M."/>
        </authorList>
    </citation>
    <scope>NUCLEOTIDE SEQUENCE</scope>
    <source>
        <strain evidence="4">JCM 12289</strain>
    </source>
</reference>
<organism evidence="5 6">
    <name type="scientific">Halococcus dombrowskii</name>
    <dbReference type="NCBI Taxonomy" id="179637"/>
    <lineage>
        <taxon>Archaea</taxon>
        <taxon>Methanobacteriati</taxon>
        <taxon>Methanobacteriota</taxon>
        <taxon>Stenosarchaea group</taxon>
        <taxon>Halobacteria</taxon>
        <taxon>Halobacteriales</taxon>
        <taxon>Halococcaceae</taxon>
        <taxon>Halococcus</taxon>
    </lineage>
</organism>
<evidence type="ECO:0000256" key="2">
    <source>
        <dbReference type="ARBA" id="ARBA00023315"/>
    </source>
</evidence>
<dbReference type="AlphaFoldDB" id="A0AAX3ALS1"/>
<dbReference type="CDD" id="cd04301">
    <property type="entry name" value="NAT_SF"/>
    <property type="match status" value="1"/>
</dbReference>
<sequence length="252" mass="28217">MELREATADDGGAIREIARRSLEQSYSLSPRTIDGAISQWYDEEAIATKLDEDDTLLMVAEDAGELRGFTESDLVNEGGNGDLLWLHVDPDYRSQGIASDLFEHTREALFEMGAAQLRAKVLEDNTEGNEFYAAFDFEQVGTDTVEIDDGDYVENIYLHADDVDVQPTTESSDPVRTLDDDGLYINEEQVERGSKGPFLTTYSDPAFDEEHKYGYFCTNCESLDNAMDTMGRVKCNECGNLRKATRWDATHG</sequence>
<dbReference type="RefSeq" id="WP_244698706.1">
    <property type="nucleotide sequence ID" value="NZ_BAAADN010000030.1"/>
</dbReference>
<evidence type="ECO:0000256" key="1">
    <source>
        <dbReference type="ARBA" id="ARBA00022679"/>
    </source>
</evidence>
<gene>
    <name evidence="4" type="ORF">GCM10008985_20670</name>
    <name evidence="5" type="ORF">MUK72_08145</name>
</gene>
<reference evidence="4" key="1">
    <citation type="journal article" date="2014" name="Int. J. Syst. Evol. Microbiol.">
        <title>Complete genome sequence of Corynebacterium casei LMG S-19264T (=DSM 44701T), isolated from a smear-ripened cheese.</title>
        <authorList>
            <consortium name="US DOE Joint Genome Institute (JGI-PGF)"/>
            <person name="Walter F."/>
            <person name="Albersmeier A."/>
            <person name="Kalinowski J."/>
            <person name="Ruckert C."/>
        </authorList>
    </citation>
    <scope>NUCLEOTIDE SEQUENCE</scope>
    <source>
        <strain evidence="4">JCM 12289</strain>
    </source>
</reference>
<reference evidence="5" key="2">
    <citation type="submission" date="2022-04" db="EMBL/GenBank/DDBJ databases">
        <title>Sequencing and genomic assembly of Halococcus dombrowskii.</title>
        <authorList>
            <person name="Lim S.W."/>
            <person name="MacLea K.S."/>
        </authorList>
    </citation>
    <scope>NUCLEOTIDE SEQUENCE</scope>
    <source>
        <strain evidence="5">H4</strain>
    </source>
</reference>
<dbReference type="EC" id="2.3.1.-" evidence="5"/>
<dbReference type="SUPFAM" id="SSF55729">
    <property type="entry name" value="Acyl-CoA N-acyltransferases (Nat)"/>
    <property type="match status" value="1"/>
</dbReference>
<keyword evidence="6" id="KW-1185">Reference proteome</keyword>
<evidence type="ECO:0000259" key="3">
    <source>
        <dbReference type="PROSITE" id="PS51186"/>
    </source>
</evidence>
<evidence type="ECO:0000313" key="4">
    <source>
        <dbReference type="EMBL" id="GAA0463729.1"/>
    </source>
</evidence>
<name>A0AAX3ALS1_HALDO</name>
<dbReference type="Proteomes" id="UP000830542">
    <property type="component" value="Chromosome"/>
</dbReference>
<evidence type="ECO:0000313" key="5">
    <source>
        <dbReference type="EMBL" id="UOO93942.1"/>
    </source>
</evidence>
<dbReference type="Gene3D" id="3.40.630.30">
    <property type="match status" value="1"/>
</dbReference>
<keyword evidence="1 5" id="KW-0808">Transferase</keyword>
<dbReference type="PANTHER" id="PTHR43877:SF1">
    <property type="entry name" value="ACETYLTRANSFERASE"/>
    <property type="match status" value="1"/>
</dbReference>
<dbReference type="InterPro" id="IPR000182">
    <property type="entry name" value="GNAT_dom"/>
</dbReference>
<keyword evidence="2 5" id="KW-0012">Acyltransferase</keyword>
<dbReference type="GeneID" id="71761811"/>
<dbReference type="EMBL" id="BAAADN010000030">
    <property type="protein sequence ID" value="GAA0463729.1"/>
    <property type="molecule type" value="Genomic_DNA"/>
</dbReference>
<dbReference type="PROSITE" id="PS51186">
    <property type="entry name" value="GNAT"/>
    <property type="match status" value="1"/>
</dbReference>